<evidence type="ECO:0000313" key="2">
    <source>
        <dbReference type="Proteomes" id="UP000593567"/>
    </source>
</evidence>
<sequence length="67" mass="7733">MTTSGPLVAFSNRRTSTHHNIYIPENQYMCNQDLMMTTCILHLSKKTTKALLLYIKILHVDYNACMV</sequence>
<comment type="caution">
    <text evidence="1">The sequence shown here is derived from an EMBL/GenBank/DDBJ whole genome shotgun (WGS) entry which is preliminary data.</text>
</comment>
<evidence type="ECO:0000313" key="1">
    <source>
        <dbReference type="EMBL" id="KAF6019977.1"/>
    </source>
</evidence>
<name>A0A7J7J2D2_BUGNE</name>
<dbReference type="EMBL" id="VXIV02003202">
    <property type="protein sequence ID" value="KAF6019977.1"/>
    <property type="molecule type" value="Genomic_DNA"/>
</dbReference>
<organism evidence="1 2">
    <name type="scientific">Bugula neritina</name>
    <name type="common">Brown bryozoan</name>
    <name type="synonym">Sertularia neritina</name>
    <dbReference type="NCBI Taxonomy" id="10212"/>
    <lineage>
        <taxon>Eukaryota</taxon>
        <taxon>Metazoa</taxon>
        <taxon>Spiralia</taxon>
        <taxon>Lophotrochozoa</taxon>
        <taxon>Bryozoa</taxon>
        <taxon>Gymnolaemata</taxon>
        <taxon>Cheilostomatida</taxon>
        <taxon>Flustrina</taxon>
        <taxon>Buguloidea</taxon>
        <taxon>Bugulidae</taxon>
        <taxon>Bugula</taxon>
    </lineage>
</organism>
<reference evidence="1" key="1">
    <citation type="submission" date="2020-06" db="EMBL/GenBank/DDBJ databases">
        <title>Draft genome of Bugula neritina, a colonial animal packing powerful symbionts and potential medicines.</title>
        <authorList>
            <person name="Rayko M."/>
        </authorList>
    </citation>
    <scope>NUCLEOTIDE SEQUENCE [LARGE SCALE GENOMIC DNA]</scope>
    <source>
        <strain evidence="1">Kwan_BN1</strain>
    </source>
</reference>
<gene>
    <name evidence="1" type="ORF">EB796_021719</name>
</gene>
<protein>
    <submittedName>
        <fullName evidence="1">Uncharacterized protein</fullName>
    </submittedName>
</protein>
<dbReference type="Proteomes" id="UP000593567">
    <property type="component" value="Unassembled WGS sequence"/>
</dbReference>
<accession>A0A7J7J2D2</accession>
<proteinExistence type="predicted"/>
<dbReference type="AlphaFoldDB" id="A0A7J7J2D2"/>
<keyword evidence="2" id="KW-1185">Reference proteome</keyword>